<reference evidence="2 3" key="1">
    <citation type="journal article" date="2020" name="Harmful Algae">
        <title>Molecular and morphological characterization of a novel dihydroanatoxin-a producing Microcoleus species (cyanobacteria) from the Russian River, California, USA.</title>
        <authorList>
            <person name="Conklin K.Y."/>
            <person name="Stancheva R."/>
            <person name="Otten T.G."/>
            <person name="Fadness R."/>
            <person name="Boyer G.L."/>
            <person name="Read B."/>
            <person name="Zhang X."/>
            <person name="Sheath R.G."/>
        </authorList>
    </citation>
    <scope>NUCLEOTIDE SEQUENCE [LARGE SCALE GENOMIC DNA]</scope>
    <source>
        <strain evidence="2 3">PTRS2</strain>
    </source>
</reference>
<keyword evidence="3" id="KW-1185">Reference proteome</keyword>
<proteinExistence type="predicted"/>
<sequence>MILSELQKFIADNKRASIADLKIHFRMDSDALRGMLNRLIRKGRISKMAAAKKCGGCHSCSDDATEIYVWVNPGDSLSEKEPVSATCH</sequence>
<dbReference type="InterPro" id="IPR015102">
    <property type="entry name" value="Tscrpt_reg_HTH_FeoC"/>
</dbReference>
<dbReference type="InterPro" id="IPR036390">
    <property type="entry name" value="WH_DNA-bd_sf"/>
</dbReference>
<dbReference type="InterPro" id="IPR036388">
    <property type="entry name" value="WH-like_DNA-bd_sf"/>
</dbReference>
<evidence type="ECO:0000313" key="2">
    <source>
        <dbReference type="EMBL" id="MEK0187095.1"/>
    </source>
</evidence>
<gene>
    <name evidence="2" type="ORF">WMG39_19900</name>
</gene>
<evidence type="ECO:0000313" key="3">
    <source>
        <dbReference type="Proteomes" id="UP001384579"/>
    </source>
</evidence>
<dbReference type="SUPFAM" id="SSF46785">
    <property type="entry name" value="Winged helix' DNA-binding domain"/>
    <property type="match status" value="1"/>
</dbReference>
<dbReference type="RefSeq" id="WP_340519237.1">
    <property type="nucleotide sequence ID" value="NZ_JBBLXS010000303.1"/>
</dbReference>
<evidence type="ECO:0000259" key="1">
    <source>
        <dbReference type="Pfam" id="PF09012"/>
    </source>
</evidence>
<name>A0ABU8YRM1_9CYAN</name>
<accession>A0ABU8YRM1</accession>
<protein>
    <submittedName>
        <fullName evidence="2">FeoC-like transcriptional regulator</fullName>
    </submittedName>
</protein>
<dbReference type="Proteomes" id="UP001384579">
    <property type="component" value="Unassembled WGS sequence"/>
</dbReference>
<organism evidence="2 3">
    <name type="scientific">Microcoleus anatoxicus PTRS2</name>
    <dbReference type="NCBI Taxonomy" id="2705321"/>
    <lineage>
        <taxon>Bacteria</taxon>
        <taxon>Bacillati</taxon>
        <taxon>Cyanobacteriota</taxon>
        <taxon>Cyanophyceae</taxon>
        <taxon>Oscillatoriophycideae</taxon>
        <taxon>Oscillatoriales</taxon>
        <taxon>Microcoleaceae</taxon>
        <taxon>Microcoleus</taxon>
        <taxon>Microcoleus anatoxicus</taxon>
    </lineage>
</organism>
<dbReference type="Pfam" id="PF09012">
    <property type="entry name" value="FeoC"/>
    <property type="match status" value="1"/>
</dbReference>
<dbReference type="EMBL" id="JBBLXS010000303">
    <property type="protein sequence ID" value="MEK0187095.1"/>
    <property type="molecule type" value="Genomic_DNA"/>
</dbReference>
<feature type="domain" description="Transcriptional regulator HTH-type FeoC" evidence="1">
    <location>
        <begin position="2"/>
        <end position="68"/>
    </location>
</feature>
<comment type="caution">
    <text evidence="2">The sequence shown here is derived from an EMBL/GenBank/DDBJ whole genome shotgun (WGS) entry which is preliminary data.</text>
</comment>
<dbReference type="Gene3D" id="1.10.10.10">
    <property type="entry name" value="Winged helix-like DNA-binding domain superfamily/Winged helix DNA-binding domain"/>
    <property type="match status" value="1"/>
</dbReference>